<evidence type="ECO:0000313" key="3">
    <source>
        <dbReference type="EMBL" id="THH14143.1"/>
    </source>
</evidence>
<dbReference type="OrthoDB" id="3231781at2759"/>
<keyword evidence="1" id="KW-0812">Transmembrane</keyword>
<dbReference type="InterPro" id="IPR045339">
    <property type="entry name" value="DUF6534"/>
</dbReference>
<gene>
    <name evidence="3" type="ORF">EW146_g6158</name>
</gene>
<dbReference type="Proteomes" id="UP000310158">
    <property type="component" value="Unassembled WGS sequence"/>
</dbReference>
<feature type="transmembrane region" description="Helical" evidence="1">
    <location>
        <begin position="177"/>
        <end position="202"/>
    </location>
</feature>
<dbReference type="Pfam" id="PF20152">
    <property type="entry name" value="DUF6534"/>
    <property type="match status" value="1"/>
</dbReference>
<comment type="caution">
    <text evidence="3">The sequence shown here is derived from an EMBL/GenBank/DDBJ whole genome shotgun (WGS) entry which is preliminary data.</text>
</comment>
<accession>A0A4V3XEL8</accession>
<feature type="transmembrane region" description="Helical" evidence="1">
    <location>
        <begin position="34"/>
        <end position="55"/>
    </location>
</feature>
<protein>
    <recommendedName>
        <fullName evidence="2">DUF6534 domain-containing protein</fullName>
    </recommendedName>
</protein>
<evidence type="ECO:0000256" key="1">
    <source>
        <dbReference type="SAM" id="Phobius"/>
    </source>
</evidence>
<proteinExistence type="predicted"/>
<dbReference type="AlphaFoldDB" id="A0A4V3XEL8"/>
<feature type="transmembrane region" description="Helical" evidence="1">
    <location>
        <begin position="107"/>
        <end position="130"/>
    </location>
</feature>
<organism evidence="3 4">
    <name type="scientific">Bondarzewia mesenterica</name>
    <dbReference type="NCBI Taxonomy" id="1095465"/>
    <lineage>
        <taxon>Eukaryota</taxon>
        <taxon>Fungi</taxon>
        <taxon>Dikarya</taxon>
        <taxon>Basidiomycota</taxon>
        <taxon>Agaricomycotina</taxon>
        <taxon>Agaricomycetes</taxon>
        <taxon>Russulales</taxon>
        <taxon>Bondarzewiaceae</taxon>
        <taxon>Bondarzewia</taxon>
    </lineage>
</organism>
<keyword evidence="1" id="KW-1133">Transmembrane helix</keyword>
<sequence>MDESISLQSTQAAFYAGNYLAAVDYPDDLREIKIMVAALWIIDTMHSILSSYGVYQVFLTVEKKARCSMSMSTSRAITATVLLTCVSDTSIRCFYCHRIWKLSNRDWFLTATGLVSVIVSFCKFSEYVGFILHLSAILYCSLGSVCIADWIITLITSILLWRKHSPIKRTNSTINTLILYTVTTGLLTSILALTILIVYITIPGYPFVGIQLNLSKLYFNSFLATLNIRQSLKHNSGRNGMITMPVSSFGERGQSFRTNDMNHQDIVIIIETESSNKIDPSPATIPAQVLKPVPDTS</sequence>
<keyword evidence="1" id="KW-0472">Membrane</keyword>
<evidence type="ECO:0000259" key="2">
    <source>
        <dbReference type="Pfam" id="PF20152"/>
    </source>
</evidence>
<feature type="transmembrane region" description="Helical" evidence="1">
    <location>
        <begin position="136"/>
        <end position="161"/>
    </location>
</feature>
<dbReference type="PANTHER" id="PTHR40465">
    <property type="entry name" value="CHROMOSOME 1, WHOLE GENOME SHOTGUN SEQUENCE"/>
    <property type="match status" value="1"/>
</dbReference>
<reference evidence="3 4" key="1">
    <citation type="submission" date="2019-02" db="EMBL/GenBank/DDBJ databases">
        <title>Genome sequencing of the rare red list fungi Bondarzewia mesenterica.</title>
        <authorList>
            <person name="Buettner E."/>
            <person name="Kellner H."/>
        </authorList>
    </citation>
    <scope>NUCLEOTIDE SEQUENCE [LARGE SCALE GENOMIC DNA]</scope>
    <source>
        <strain evidence="3 4">DSM 108281</strain>
    </source>
</reference>
<name>A0A4V3XEL8_9AGAM</name>
<dbReference type="EMBL" id="SGPL01000299">
    <property type="protein sequence ID" value="THH14143.1"/>
    <property type="molecule type" value="Genomic_DNA"/>
</dbReference>
<dbReference type="PANTHER" id="PTHR40465:SF1">
    <property type="entry name" value="DUF6534 DOMAIN-CONTAINING PROTEIN"/>
    <property type="match status" value="1"/>
</dbReference>
<feature type="domain" description="DUF6534" evidence="2">
    <location>
        <begin position="146"/>
        <end position="231"/>
    </location>
</feature>
<evidence type="ECO:0000313" key="4">
    <source>
        <dbReference type="Proteomes" id="UP000310158"/>
    </source>
</evidence>
<keyword evidence="4" id="KW-1185">Reference proteome</keyword>